<name>A0A443RVD6_9ACAR</name>
<dbReference type="STRING" id="299467.A0A443RVD6"/>
<comment type="caution">
    <text evidence="2">The sequence shown here is derived from an EMBL/GenBank/DDBJ whole genome shotgun (WGS) entry which is preliminary data.</text>
</comment>
<dbReference type="AlphaFoldDB" id="A0A443RVD6"/>
<accession>A0A443RVD6</accession>
<evidence type="ECO:0000259" key="1">
    <source>
        <dbReference type="PROSITE" id="PS50060"/>
    </source>
</evidence>
<evidence type="ECO:0000313" key="2">
    <source>
        <dbReference type="EMBL" id="RWS19326.1"/>
    </source>
</evidence>
<sequence length="251" mass="29350">MAIDEIKVYNGSCPEIRNEFINCDFENENCGFIPEDNKDVIWKRYMTNDVSEQYIYDASNYYNGHFVALDFGLVKNVIGKSLLYSPIMEPTETTCVSFAYYLKTDSSNTKLNIYASQANYFELIQSYSQNSYAEKWYKVYLEVQQEQKWNLVFEGEYNGTSSGILAVDDVTIYNGACKQYTRCDFEERCEWESVYGRGVSKQVNAFWKRMRGDDLYPKITDHTLNRVQGYVLALVNHEKRKSQNIKLNAMY</sequence>
<dbReference type="Proteomes" id="UP000288716">
    <property type="component" value="Unassembled WGS sequence"/>
</dbReference>
<dbReference type="SUPFAM" id="SSF49899">
    <property type="entry name" value="Concanavalin A-like lectins/glucanases"/>
    <property type="match status" value="1"/>
</dbReference>
<dbReference type="GO" id="GO:0016020">
    <property type="term" value="C:membrane"/>
    <property type="evidence" value="ECO:0007669"/>
    <property type="project" value="InterPro"/>
</dbReference>
<dbReference type="InterPro" id="IPR051560">
    <property type="entry name" value="MAM_domain-containing"/>
</dbReference>
<dbReference type="PROSITE" id="PS50060">
    <property type="entry name" value="MAM_2"/>
    <property type="match status" value="2"/>
</dbReference>
<organism evidence="2 3">
    <name type="scientific">Leptotrombidium deliense</name>
    <dbReference type="NCBI Taxonomy" id="299467"/>
    <lineage>
        <taxon>Eukaryota</taxon>
        <taxon>Metazoa</taxon>
        <taxon>Ecdysozoa</taxon>
        <taxon>Arthropoda</taxon>
        <taxon>Chelicerata</taxon>
        <taxon>Arachnida</taxon>
        <taxon>Acari</taxon>
        <taxon>Acariformes</taxon>
        <taxon>Trombidiformes</taxon>
        <taxon>Prostigmata</taxon>
        <taxon>Anystina</taxon>
        <taxon>Parasitengona</taxon>
        <taxon>Trombiculoidea</taxon>
        <taxon>Trombiculidae</taxon>
        <taxon>Leptotrombidium</taxon>
    </lineage>
</organism>
<dbReference type="SMART" id="SM00137">
    <property type="entry name" value="MAM"/>
    <property type="match status" value="1"/>
</dbReference>
<dbReference type="InterPro" id="IPR000998">
    <property type="entry name" value="MAM_dom"/>
</dbReference>
<feature type="domain" description="MAM" evidence="1">
    <location>
        <begin position="21"/>
        <end position="179"/>
    </location>
</feature>
<feature type="non-terminal residue" evidence="2">
    <location>
        <position position="251"/>
    </location>
</feature>
<dbReference type="Gene3D" id="2.60.120.200">
    <property type="match status" value="1"/>
</dbReference>
<dbReference type="EMBL" id="NCKV01027596">
    <property type="protein sequence ID" value="RWS19326.1"/>
    <property type="molecule type" value="Genomic_DNA"/>
</dbReference>
<reference evidence="2 3" key="1">
    <citation type="journal article" date="2018" name="Gigascience">
        <title>Genomes of trombidid mites reveal novel predicted allergens and laterally-transferred genes associated with secondary metabolism.</title>
        <authorList>
            <person name="Dong X."/>
            <person name="Chaisiri K."/>
            <person name="Xia D."/>
            <person name="Armstrong S.D."/>
            <person name="Fang Y."/>
            <person name="Donnelly M.J."/>
            <person name="Kadowaki T."/>
            <person name="McGarry J.W."/>
            <person name="Darby A.C."/>
            <person name="Makepeace B.L."/>
        </authorList>
    </citation>
    <scope>NUCLEOTIDE SEQUENCE [LARGE SCALE GENOMIC DNA]</scope>
    <source>
        <strain evidence="2">UoL-UT</strain>
    </source>
</reference>
<gene>
    <name evidence="2" type="ORF">B4U80_12316</name>
</gene>
<keyword evidence="3" id="KW-1185">Reference proteome</keyword>
<dbReference type="PANTHER" id="PTHR23282">
    <property type="entry name" value="APICAL ENDOSOMAL GLYCOPROTEIN PRECURSOR"/>
    <property type="match status" value="1"/>
</dbReference>
<evidence type="ECO:0000313" key="3">
    <source>
        <dbReference type="Proteomes" id="UP000288716"/>
    </source>
</evidence>
<dbReference type="VEuPathDB" id="VectorBase:LDEU012714"/>
<keyword evidence="2" id="KW-0675">Receptor</keyword>
<dbReference type="Pfam" id="PF00629">
    <property type="entry name" value="MAM"/>
    <property type="match status" value="1"/>
</dbReference>
<dbReference type="InterPro" id="IPR013320">
    <property type="entry name" value="ConA-like_dom_sf"/>
</dbReference>
<dbReference type="OrthoDB" id="412155at2759"/>
<feature type="domain" description="MAM" evidence="1">
    <location>
        <begin position="181"/>
        <end position="251"/>
    </location>
</feature>
<protein>
    <submittedName>
        <fullName evidence="2">MAM and LDL-receptor class A domain-containing protein 1-like protein</fullName>
    </submittedName>
</protein>
<dbReference type="PANTHER" id="PTHR23282:SF101">
    <property type="entry name" value="MAM DOMAIN-CONTAINING PROTEIN"/>
    <property type="match status" value="1"/>
</dbReference>
<proteinExistence type="predicted"/>